<comment type="caution">
    <text evidence="1">The sequence shown here is derived from an EMBL/GenBank/DDBJ whole genome shotgun (WGS) entry which is preliminary data.</text>
</comment>
<dbReference type="EMBL" id="DSUJ01000002">
    <property type="protein sequence ID" value="HFI89950.1"/>
    <property type="molecule type" value="Genomic_DNA"/>
</dbReference>
<accession>A0A7V2ZHA2</accession>
<reference evidence="1" key="1">
    <citation type="journal article" date="2020" name="mSystems">
        <title>Genome- and Community-Level Interaction Insights into Carbon Utilization and Element Cycling Functions of Hydrothermarchaeota in Hydrothermal Sediment.</title>
        <authorList>
            <person name="Zhou Z."/>
            <person name="Liu Y."/>
            <person name="Xu W."/>
            <person name="Pan J."/>
            <person name="Luo Z.H."/>
            <person name="Li M."/>
        </authorList>
    </citation>
    <scope>NUCLEOTIDE SEQUENCE [LARGE SCALE GENOMIC DNA]</scope>
    <source>
        <strain evidence="1">SpSt-479</strain>
    </source>
</reference>
<protein>
    <recommendedName>
        <fullName evidence="2">Lipoprotein</fullName>
    </recommendedName>
</protein>
<evidence type="ECO:0008006" key="2">
    <source>
        <dbReference type="Google" id="ProtNLM"/>
    </source>
</evidence>
<proteinExistence type="predicted"/>
<gene>
    <name evidence="1" type="ORF">ENS31_00300</name>
</gene>
<dbReference type="PROSITE" id="PS51257">
    <property type="entry name" value="PROKAR_LIPOPROTEIN"/>
    <property type="match status" value="1"/>
</dbReference>
<dbReference type="AlphaFoldDB" id="A0A7V2ZHA2"/>
<sequence>MKFILLNIFLISLVLSCKSNNEKNPEDDPAITEASSAIVKEVRGFYFVGMYSRIPSIYYYDIKEDKIKLIKSNKAEKIYELEVAPDGNAFFYLTYKELNRKIAIPEINGIKIFRFEPAVEKSELLQTLKPAIQLYSYWMDNDRYRVVAISFDEIVASYLNKNALTFNYFGKLLSDENELFDLVKNGYPVVELPALSNISPMRRFEIISRSDTLFVRNNYDGTDKKLNLIKKNLIRIVWADNLKNVVFMMKNNSTDKTDLSHTLILYDLLKKKIVKTFEEKGIKSLMLLGDYLIYDYKTTQHSAINIFKLSSLETIKTLSLEDGCALKSLPLK</sequence>
<organism evidence="1">
    <name type="scientific">Ignavibacterium album</name>
    <dbReference type="NCBI Taxonomy" id="591197"/>
    <lineage>
        <taxon>Bacteria</taxon>
        <taxon>Pseudomonadati</taxon>
        <taxon>Ignavibacteriota</taxon>
        <taxon>Ignavibacteria</taxon>
        <taxon>Ignavibacteriales</taxon>
        <taxon>Ignavibacteriaceae</taxon>
        <taxon>Ignavibacterium</taxon>
    </lineage>
</organism>
<evidence type="ECO:0000313" key="1">
    <source>
        <dbReference type="EMBL" id="HFI89950.1"/>
    </source>
</evidence>
<name>A0A7V2ZHA2_9BACT</name>
<dbReference type="SUPFAM" id="SSF82171">
    <property type="entry name" value="DPP6 N-terminal domain-like"/>
    <property type="match status" value="1"/>
</dbReference>